<dbReference type="Proteomes" id="UP000078507">
    <property type="component" value="Unassembled WGS sequence"/>
</dbReference>
<organism evidence="2 3">
    <name type="scientific">Sinorhizobium saheli</name>
    <dbReference type="NCBI Taxonomy" id="36856"/>
    <lineage>
        <taxon>Bacteria</taxon>
        <taxon>Pseudomonadati</taxon>
        <taxon>Pseudomonadota</taxon>
        <taxon>Alphaproteobacteria</taxon>
        <taxon>Hyphomicrobiales</taxon>
        <taxon>Rhizobiaceae</taxon>
        <taxon>Sinorhizobium/Ensifer group</taxon>
        <taxon>Sinorhizobium</taxon>
    </lineage>
</organism>
<evidence type="ECO:0008006" key="4">
    <source>
        <dbReference type="Google" id="ProtNLM"/>
    </source>
</evidence>
<dbReference type="RefSeq" id="WP_066877001.1">
    <property type="nucleotide sequence ID" value="NZ_LNQB01000083.1"/>
</dbReference>
<feature type="transmembrane region" description="Helical" evidence="1">
    <location>
        <begin position="17"/>
        <end position="36"/>
    </location>
</feature>
<dbReference type="GO" id="GO:0055085">
    <property type="term" value="P:transmembrane transport"/>
    <property type="evidence" value="ECO:0007669"/>
    <property type="project" value="InterPro"/>
</dbReference>
<dbReference type="Pfam" id="PF04120">
    <property type="entry name" value="Iron_permease"/>
    <property type="match status" value="1"/>
</dbReference>
<dbReference type="AlphaFoldDB" id="A0A178Y3H7"/>
<feature type="transmembrane region" description="Helical" evidence="1">
    <location>
        <begin position="42"/>
        <end position="60"/>
    </location>
</feature>
<dbReference type="STRING" id="36856.ATB98_06860"/>
<gene>
    <name evidence="2" type="ORF">ATB98_06860</name>
</gene>
<proteinExistence type="predicted"/>
<evidence type="ECO:0000313" key="2">
    <source>
        <dbReference type="EMBL" id="OAP42120.1"/>
    </source>
</evidence>
<evidence type="ECO:0000256" key="1">
    <source>
        <dbReference type="SAM" id="Phobius"/>
    </source>
</evidence>
<evidence type="ECO:0000313" key="3">
    <source>
        <dbReference type="Proteomes" id="UP000078507"/>
    </source>
</evidence>
<protein>
    <recommendedName>
        <fullName evidence="4">Low affinity iron permease family protein</fullName>
    </recommendedName>
</protein>
<dbReference type="PROSITE" id="PS51257">
    <property type="entry name" value="PROKAR_LIPOPROTEIN"/>
    <property type="match status" value="1"/>
</dbReference>
<comment type="caution">
    <text evidence="2">The sequence shown here is derived from an EMBL/GenBank/DDBJ whole genome shotgun (WGS) entry which is preliminary data.</text>
</comment>
<sequence>MNHFLFRMADFLSRPPGFYFVIMAMVGCTALVPFGLTNVITYALSVAAIVITSVVLIQGYRDTAAIHAKLDEIIVSMRETRNEVVGLEHEQPEHIAAAVKQLEQEAENQDACDRENTILRPRAGTKPI</sequence>
<reference evidence="2 3" key="1">
    <citation type="submission" date="2015-11" db="EMBL/GenBank/DDBJ databases">
        <title>Ensifer anhuiense sp. nov., an effective nitrogen fixation bacterium with Glycine soja.</title>
        <authorList>
            <person name="Yan H."/>
            <person name="Chen W."/>
        </authorList>
    </citation>
    <scope>NUCLEOTIDE SEQUENCE [LARGE SCALE GENOMIC DNA]</scope>
    <source>
        <strain evidence="2 3">LMG 7837</strain>
    </source>
</reference>
<keyword evidence="1" id="KW-0472">Membrane</keyword>
<keyword evidence="1" id="KW-1133">Transmembrane helix</keyword>
<keyword evidence="1" id="KW-0812">Transmembrane</keyword>
<name>A0A178Y3H7_SINSA</name>
<dbReference type="EMBL" id="LNQB01000083">
    <property type="protein sequence ID" value="OAP42120.1"/>
    <property type="molecule type" value="Genomic_DNA"/>
</dbReference>
<keyword evidence="3" id="KW-1185">Reference proteome</keyword>
<accession>A0A178Y3H7</accession>
<dbReference type="InterPro" id="IPR007251">
    <property type="entry name" value="Iron_permease_Fet4"/>
</dbReference>